<dbReference type="AlphaFoldDB" id="A0A9Q1G3L1"/>
<accession>A0A9Q1G3L1</accession>
<sequence length="123" mass="12411">MVFAYAPAVSRHHAVAFCNPRGGGRDPPPTRGVPVGPRALGCSGRAGRIVSPPVTRRPDCTPPSGESEFTVTPFRRESATVEEGADTASAFSACASAGSVTGGVCSLSAPAAKDVTSSIVNPD</sequence>
<evidence type="ECO:0000313" key="2">
    <source>
        <dbReference type="EMBL" id="KAJ8374827.1"/>
    </source>
</evidence>
<comment type="caution">
    <text evidence="2">The sequence shown here is derived from an EMBL/GenBank/DDBJ whole genome shotgun (WGS) entry which is preliminary data.</text>
</comment>
<evidence type="ECO:0000256" key="1">
    <source>
        <dbReference type="SAM" id="MobiDB-lite"/>
    </source>
</evidence>
<name>A0A9Q1G3L1_SYNKA</name>
<evidence type="ECO:0000313" key="3">
    <source>
        <dbReference type="Proteomes" id="UP001152622"/>
    </source>
</evidence>
<keyword evidence="3" id="KW-1185">Reference proteome</keyword>
<reference evidence="2" key="1">
    <citation type="journal article" date="2023" name="Science">
        <title>Genome structures resolve the early diversification of teleost fishes.</title>
        <authorList>
            <person name="Parey E."/>
            <person name="Louis A."/>
            <person name="Montfort J."/>
            <person name="Bouchez O."/>
            <person name="Roques C."/>
            <person name="Iampietro C."/>
            <person name="Lluch J."/>
            <person name="Castinel A."/>
            <person name="Donnadieu C."/>
            <person name="Desvignes T."/>
            <person name="Floi Bucao C."/>
            <person name="Jouanno E."/>
            <person name="Wen M."/>
            <person name="Mejri S."/>
            <person name="Dirks R."/>
            <person name="Jansen H."/>
            <person name="Henkel C."/>
            <person name="Chen W.J."/>
            <person name="Zahm M."/>
            <person name="Cabau C."/>
            <person name="Klopp C."/>
            <person name="Thompson A.W."/>
            <person name="Robinson-Rechavi M."/>
            <person name="Braasch I."/>
            <person name="Lecointre G."/>
            <person name="Bobe J."/>
            <person name="Postlethwait J.H."/>
            <person name="Berthelot C."/>
            <person name="Roest Crollius H."/>
            <person name="Guiguen Y."/>
        </authorList>
    </citation>
    <scope>NUCLEOTIDE SEQUENCE</scope>
    <source>
        <strain evidence="2">WJC10195</strain>
    </source>
</reference>
<dbReference type="Proteomes" id="UP001152622">
    <property type="component" value="Chromosome 2"/>
</dbReference>
<feature type="region of interest" description="Disordered" evidence="1">
    <location>
        <begin position="19"/>
        <end position="69"/>
    </location>
</feature>
<organism evidence="2 3">
    <name type="scientific">Synaphobranchus kaupii</name>
    <name type="common">Kaup's arrowtooth eel</name>
    <dbReference type="NCBI Taxonomy" id="118154"/>
    <lineage>
        <taxon>Eukaryota</taxon>
        <taxon>Metazoa</taxon>
        <taxon>Chordata</taxon>
        <taxon>Craniata</taxon>
        <taxon>Vertebrata</taxon>
        <taxon>Euteleostomi</taxon>
        <taxon>Actinopterygii</taxon>
        <taxon>Neopterygii</taxon>
        <taxon>Teleostei</taxon>
        <taxon>Anguilliformes</taxon>
        <taxon>Synaphobranchidae</taxon>
        <taxon>Synaphobranchus</taxon>
    </lineage>
</organism>
<dbReference type="EMBL" id="JAINUF010000002">
    <property type="protein sequence ID" value="KAJ8374827.1"/>
    <property type="molecule type" value="Genomic_DNA"/>
</dbReference>
<proteinExistence type="predicted"/>
<gene>
    <name evidence="2" type="ORF">SKAU_G00054070</name>
</gene>
<protein>
    <submittedName>
        <fullName evidence="2">Uncharacterized protein</fullName>
    </submittedName>
</protein>